<sequence length="497" mass="54055">MLPRKAVSAPAAKHIEAAPNAAFAPAHRPVADTEKSALSSVRAKPGVCPVLANAPVMKGTVSTSGSPAQRNTEAQVKSVSKAQAQADSAGAKLRRMIHDEVFSQIDPIKAATTSRENLKTQISSLIRSICDANRLQLTGQEEESVAGQMLDEMLGVGPIEPLLADDTVNDILVNGCGQIFVERFGKLELSSVTFIDEEHVFNTAQRIAARVGRRIDEANPMVDARLQDGSRVNVITHPLALDGTTISIRKFSRRKLTLEALADGGALSHEMVELLRRAMEAKLNIIVSGGTGAGKTTLLNALSFKISPSDRVITIEDAAELQLQQEHVVRLETRPESIEGGGQINQRDLMRNALRMRPDRIILGEVRGGECFDMLQAMNTGHDGSLCTVHANTPRDAVMRLENMVLMANMQLPLPAIRRQLAGAVDLIVQIERMRDGARRVVSIVEICGMEEEVIQTQELFSFRTHSIGTSGNVIGEFLGSGLRPRFYTEKSHLFEA</sequence>
<dbReference type="CDD" id="cd01130">
    <property type="entry name" value="VirB11-like_ATPase"/>
    <property type="match status" value="1"/>
</dbReference>
<name>A0A7W8C1T6_9BACT</name>
<dbReference type="Gene3D" id="3.40.50.300">
    <property type="entry name" value="P-loop containing nucleotide triphosphate hydrolases"/>
    <property type="match status" value="1"/>
</dbReference>
<dbReference type="SMART" id="SM00382">
    <property type="entry name" value="AAA"/>
    <property type="match status" value="1"/>
</dbReference>
<feature type="compositionally biased region" description="Polar residues" evidence="2">
    <location>
        <begin position="60"/>
        <end position="85"/>
    </location>
</feature>
<evidence type="ECO:0000256" key="2">
    <source>
        <dbReference type="SAM" id="MobiDB-lite"/>
    </source>
</evidence>
<gene>
    <name evidence="4" type="ORF">HNQ38_000188</name>
</gene>
<proteinExistence type="inferred from homology"/>
<feature type="domain" description="AAA+ ATPase" evidence="3">
    <location>
        <begin position="281"/>
        <end position="435"/>
    </location>
</feature>
<dbReference type="Gene3D" id="3.30.450.380">
    <property type="match status" value="1"/>
</dbReference>
<dbReference type="Pfam" id="PF00437">
    <property type="entry name" value="T2SSE"/>
    <property type="match status" value="1"/>
</dbReference>
<keyword evidence="5" id="KW-1185">Reference proteome</keyword>
<reference evidence="4 5" key="1">
    <citation type="submission" date="2020-08" db="EMBL/GenBank/DDBJ databases">
        <title>Genomic Encyclopedia of Type Strains, Phase IV (KMG-IV): sequencing the most valuable type-strain genomes for metagenomic binning, comparative biology and taxonomic classification.</title>
        <authorList>
            <person name="Goeker M."/>
        </authorList>
    </citation>
    <scope>NUCLEOTIDE SEQUENCE [LARGE SCALE GENOMIC DNA]</scope>
    <source>
        <strain evidence="4 5">DSM 11275</strain>
    </source>
</reference>
<dbReference type="GO" id="GO:0016887">
    <property type="term" value="F:ATP hydrolysis activity"/>
    <property type="evidence" value="ECO:0007669"/>
    <property type="project" value="InterPro"/>
</dbReference>
<evidence type="ECO:0000313" key="5">
    <source>
        <dbReference type="Proteomes" id="UP000539075"/>
    </source>
</evidence>
<evidence type="ECO:0000256" key="1">
    <source>
        <dbReference type="ARBA" id="ARBA00006611"/>
    </source>
</evidence>
<dbReference type="InterPro" id="IPR001482">
    <property type="entry name" value="T2SS/T4SS_dom"/>
</dbReference>
<protein>
    <submittedName>
        <fullName evidence="4">Pilus assembly protein CpaF</fullName>
    </submittedName>
</protein>
<organism evidence="4 5">
    <name type="scientific">Desulfovibrio intestinalis</name>
    <dbReference type="NCBI Taxonomy" id="58621"/>
    <lineage>
        <taxon>Bacteria</taxon>
        <taxon>Pseudomonadati</taxon>
        <taxon>Thermodesulfobacteriota</taxon>
        <taxon>Desulfovibrionia</taxon>
        <taxon>Desulfovibrionales</taxon>
        <taxon>Desulfovibrionaceae</taxon>
        <taxon>Desulfovibrio</taxon>
    </lineage>
</organism>
<dbReference type="Proteomes" id="UP000539075">
    <property type="component" value="Unassembled WGS sequence"/>
</dbReference>
<evidence type="ECO:0000313" key="4">
    <source>
        <dbReference type="EMBL" id="MBB5142125.1"/>
    </source>
</evidence>
<dbReference type="InterPro" id="IPR027417">
    <property type="entry name" value="P-loop_NTPase"/>
</dbReference>
<feature type="region of interest" description="Disordered" evidence="2">
    <location>
        <begin position="59"/>
        <end position="85"/>
    </location>
</feature>
<comment type="caution">
    <text evidence="4">The sequence shown here is derived from an EMBL/GenBank/DDBJ whole genome shotgun (WGS) entry which is preliminary data.</text>
</comment>
<dbReference type="SUPFAM" id="SSF52540">
    <property type="entry name" value="P-loop containing nucleoside triphosphate hydrolases"/>
    <property type="match status" value="1"/>
</dbReference>
<dbReference type="RefSeq" id="WP_246387921.1">
    <property type="nucleotide sequence ID" value="NZ_JACHGO010000001.1"/>
</dbReference>
<dbReference type="InterPro" id="IPR050921">
    <property type="entry name" value="T4SS_GSP_E_ATPase"/>
</dbReference>
<dbReference type="EMBL" id="JACHGO010000001">
    <property type="protein sequence ID" value="MBB5142125.1"/>
    <property type="molecule type" value="Genomic_DNA"/>
</dbReference>
<accession>A0A7W8C1T6</accession>
<dbReference type="PANTHER" id="PTHR30486:SF15">
    <property type="entry name" value="TYPE II_IV SECRETION SYSTEM ATPASE"/>
    <property type="match status" value="1"/>
</dbReference>
<dbReference type="PANTHER" id="PTHR30486">
    <property type="entry name" value="TWITCHING MOTILITY PROTEIN PILT"/>
    <property type="match status" value="1"/>
</dbReference>
<dbReference type="AlphaFoldDB" id="A0A7W8C1T6"/>
<dbReference type="InterPro" id="IPR003593">
    <property type="entry name" value="AAA+_ATPase"/>
</dbReference>
<comment type="similarity">
    <text evidence="1">Belongs to the GSP E family.</text>
</comment>
<evidence type="ECO:0000259" key="3">
    <source>
        <dbReference type="SMART" id="SM00382"/>
    </source>
</evidence>